<dbReference type="OrthoDB" id="3293714at2"/>
<accession>A0A238YNS3</accession>
<name>A0A238YNS3_9ACTN</name>
<feature type="signal peptide" evidence="1">
    <location>
        <begin position="1"/>
        <end position="25"/>
    </location>
</feature>
<evidence type="ECO:0000313" key="3">
    <source>
        <dbReference type="Proteomes" id="UP000198415"/>
    </source>
</evidence>
<organism evidence="2 3">
    <name type="scientific">Actinoplanes regularis</name>
    <dbReference type="NCBI Taxonomy" id="52697"/>
    <lineage>
        <taxon>Bacteria</taxon>
        <taxon>Bacillati</taxon>
        <taxon>Actinomycetota</taxon>
        <taxon>Actinomycetes</taxon>
        <taxon>Micromonosporales</taxon>
        <taxon>Micromonosporaceae</taxon>
        <taxon>Actinoplanes</taxon>
    </lineage>
</organism>
<reference evidence="2 3" key="1">
    <citation type="submission" date="2017-06" db="EMBL/GenBank/DDBJ databases">
        <authorList>
            <person name="Kim H.J."/>
            <person name="Triplett B.A."/>
        </authorList>
    </citation>
    <scope>NUCLEOTIDE SEQUENCE [LARGE SCALE GENOMIC DNA]</scope>
    <source>
        <strain evidence="2 3">DSM 43151</strain>
    </source>
</reference>
<protein>
    <submittedName>
        <fullName evidence="2">Uncharacterized protein</fullName>
    </submittedName>
</protein>
<dbReference type="EMBL" id="FZNR01000005">
    <property type="protein sequence ID" value="SNR72916.1"/>
    <property type="molecule type" value="Genomic_DNA"/>
</dbReference>
<evidence type="ECO:0000256" key="1">
    <source>
        <dbReference type="SAM" id="SignalP"/>
    </source>
</evidence>
<evidence type="ECO:0000313" key="2">
    <source>
        <dbReference type="EMBL" id="SNR72916.1"/>
    </source>
</evidence>
<dbReference type="AlphaFoldDB" id="A0A238YNS3"/>
<keyword evidence="3" id="KW-1185">Reference proteome</keyword>
<proteinExistence type="predicted"/>
<sequence>MKRQITAGFLAAAVGVFGLSPAAYADTTTTLTATEMAAAVDAIVTATKAASVPGWTADVRFAGDDVQSKLSVDAPNGHASVSYNGQVQVYAVDHQGMYGVISNATQRAALKSIGRPGVRYVYEVDKSVDLGTPVSFAGSDTFSTISASKVSHDDGTTDYTGELDEQSTMTWRVDAAGVLTGVDLTDEFTFAFSYGPQAVTMPTAAQSISTSGLQRVTAAYQMPANLKNAANSAASAGRAKSGSRTTKVAAVRAQARKLAQRLGGADAGTDIVRVTNISNGVRIYGTNPYTKQKISYQVTVSSSKKVSVKKG</sequence>
<gene>
    <name evidence="2" type="ORF">SAMN06264365_10568</name>
</gene>
<dbReference type="RefSeq" id="WP_089293784.1">
    <property type="nucleotide sequence ID" value="NZ_BOMU01000035.1"/>
</dbReference>
<dbReference type="Proteomes" id="UP000198415">
    <property type="component" value="Unassembled WGS sequence"/>
</dbReference>
<feature type="chain" id="PRO_5012602085" evidence="1">
    <location>
        <begin position="26"/>
        <end position="311"/>
    </location>
</feature>
<keyword evidence="1" id="KW-0732">Signal</keyword>